<evidence type="ECO:0000313" key="2">
    <source>
        <dbReference type="Proteomes" id="UP000230492"/>
    </source>
</evidence>
<sequence>MSRIEATLRQMFRDHFFDDTYPEDETECCVEEFLEALKANRIALVELPEPIVDEEWGDKYWPVPQERLGMEHGRIRIEKWPSGPRICSVSVSNPIRPYNVAAYATALLAAAAEVTE</sequence>
<name>A0A2D1GHB4_9CAUD</name>
<gene>
    <name evidence="1" type="ORF">SEA_PHASIH_61</name>
</gene>
<keyword evidence="2" id="KW-1185">Reference proteome</keyword>
<evidence type="ECO:0000313" key="1">
    <source>
        <dbReference type="EMBL" id="ATN91239.1"/>
    </source>
</evidence>
<reference evidence="2" key="1">
    <citation type="submission" date="2017-09" db="EMBL/GenBank/DDBJ databases">
        <authorList>
            <person name="Ehlers B."/>
            <person name="Leendertz F.H."/>
        </authorList>
    </citation>
    <scope>NUCLEOTIDE SEQUENCE [LARGE SCALE GENOMIC DNA]</scope>
</reference>
<dbReference type="EMBL" id="MF919526">
    <property type="protein sequence ID" value="ATN91239.1"/>
    <property type="molecule type" value="Genomic_DNA"/>
</dbReference>
<proteinExistence type="predicted"/>
<organism evidence="1 2">
    <name type="scientific">Mycobacterium phage Phasih</name>
    <dbReference type="NCBI Taxonomy" id="2041544"/>
    <lineage>
        <taxon>Viruses</taxon>
        <taxon>Duplodnaviria</taxon>
        <taxon>Heunggongvirae</taxon>
        <taxon>Uroviricota</taxon>
        <taxon>Caudoviricetes</taxon>
        <taxon>Gracegardnervirinae</taxon>
        <taxon>Cheoctovirus</taxon>
        <taxon>Cheoctovirus phasih</taxon>
    </lineage>
</organism>
<accession>A0A2D1GHB4</accession>
<dbReference type="Proteomes" id="UP000230492">
    <property type="component" value="Segment"/>
</dbReference>
<protein>
    <submittedName>
        <fullName evidence="1">Uncharacterized protein</fullName>
    </submittedName>
</protein>